<dbReference type="EMBL" id="KV722351">
    <property type="protein sequence ID" value="OCH93775.1"/>
    <property type="molecule type" value="Genomic_DNA"/>
</dbReference>
<feature type="compositionally biased region" description="Polar residues" evidence="2">
    <location>
        <begin position="54"/>
        <end position="74"/>
    </location>
</feature>
<feature type="domain" description="VPS8-like TPR-like repeats" evidence="4">
    <location>
        <begin position="1231"/>
        <end position="1395"/>
    </location>
</feature>
<organism evidence="5 6">
    <name type="scientific">Obba rivulosa</name>
    <dbReference type="NCBI Taxonomy" id="1052685"/>
    <lineage>
        <taxon>Eukaryota</taxon>
        <taxon>Fungi</taxon>
        <taxon>Dikarya</taxon>
        <taxon>Basidiomycota</taxon>
        <taxon>Agaricomycotina</taxon>
        <taxon>Agaricomycetes</taxon>
        <taxon>Polyporales</taxon>
        <taxon>Gelatoporiaceae</taxon>
        <taxon>Obba</taxon>
    </lineage>
</organism>
<dbReference type="Proteomes" id="UP000250043">
    <property type="component" value="Unassembled WGS sequence"/>
</dbReference>
<dbReference type="GO" id="GO:0006623">
    <property type="term" value="P:protein targeting to vacuole"/>
    <property type="evidence" value="ECO:0007669"/>
    <property type="project" value="InterPro"/>
</dbReference>
<dbReference type="PANTHER" id="PTHR12616">
    <property type="entry name" value="VACUOLAR PROTEIN SORTING VPS41"/>
    <property type="match status" value="1"/>
</dbReference>
<feature type="region of interest" description="Disordered" evidence="2">
    <location>
        <begin position="54"/>
        <end position="89"/>
    </location>
</feature>
<evidence type="ECO:0000313" key="6">
    <source>
        <dbReference type="Proteomes" id="UP000250043"/>
    </source>
</evidence>
<dbReference type="InterPro" id="IPR059070">
    <property type="entry name" value="TPR_VPS8_2"/>
</dbReference>
<dbReference type="GO" id="GO:0005770">
    <property type="term" value="C:late endosome"/>
    <property type="evidence" value="ECO:0007669"/>
    <property type="project" value="TreeGrafter"/>
</dbReference>
<reference evidence="5 6" key="1">
    <citation type="submission" date="2016-07" db="EMBL/GenBank/DDBJ databases">
        <title>Draft genome of the white-rot fungus Obba rivulosa 3A-2.</title>
        <authorList>
            <consortium name="DOE Joint Genome Institute"/>
            <person name="Miettinen O."/>
            <person name="Riley R."/>
            <person name="Acob R."/>
            <person name="Barry K."/>
            <person name="Cullen D."/>
            <person name="De Vries R."/>
            <person name="Hainaut M."/>
            <person name="Hatakka A."/>
            <person name="Henrissat B."/>
            <person name="Hilden K."/>
            <person name="Kuo R."/>
            <person name="Labutti K."/>
            <person name="Lipzen A."/>
            <person name="Makela M.R."/>
            <person name="Sandor L."/>
            <person name="Spatafora J.W."/>
            <person name="Grigoriev I.V."/>
            <person name="Hibbett D.S."/>
        </authorList>
    </citation>
    <scope>NUCLEOTIDE SEQUENCE [LARGE SCALE GENOMIC DNA]</scope>
    <source>
        <strain evidence="5 6">3A-2</strain>
    </source>
</reference>
<sequence>MRGTQRPEGLPEGSLSPPSITISGAFTSPKMVETHPTSLKLSPPFLHPTISRLRSTTPQASRIPSNDSVGTLYSHTREDESGEPSHFSALSRTSSSLHLLASPAIGDSKQDISRNHDVFRWTQLRVIDEYLYSNQPQKASALLGTQSPGSPTVLAANGLICIGTDTGKVLVFDFQQKLRCICGSESPDRTVGPVTALALSFDHTYVAAGHATGHIQLFDLNAPKTPARFVPPTSLAAVASGRQEGHLAGSRIVSVGFVAGRHTAVVSADDYGLAFYHTLGKILFVEASDVLRILGKYPEEDPVLTPPTAPPGSHPFRRRRSRKAGSILAMAPLPLGTASHETDAYNLIALLTPVKLVVVGLRPSPRTWYRKHRDADEVSSKSRFKGCLAWFPSVVPGAGSQSAPERTSQKTQSNGLNVAPTTPMLVYSWGSTMSLIRVSESRVMEQTRNAKTGKITSAEVGRITFEEVGSWSTDSDILALRWLNVNQVIVLIGHHLEVYDVRTFKLIERVGYDSWTLVSPTLSHTTNGSVSYTDAVTEVAHSLRVYKGKIFILGQHGLQVGTLLTWADRILSFVQNGDFLSAIELTRSYYLGQAPGNRNGLPDSPEKLKEVVGEKMRELMTASARYTFSEDRMTDGTHITADGRGVDRTSLFEGLVRTCARACMALDDYEFLFEDLFQYYDDNSISRIFLLQLEPFILDGTIRHVPPRITQQLIALHDFDNNPGLAERIIWHIDPDCLDINQAIALCRKHRLYDALIYVFTRALNDYVSPIVELLGLIRQVQQYRRARMEASPDSGVYVEGEAIEGTVMNAYKIYPYLADVLTGLTYPSEDPIPKDEAEQARNDVYTFVFFGRSSVWPEGEGGTLVLTSDEENGVEPTYPYTRLLLRFDPEAFLHTLDLAFEDAYLNDEDRAVSRLVIVKILLEILASPELTPSERTFVHIFIARNVPKYPQFIEIPPSALHSILIGLAEDPDQSTREDRQLAAEYLLSVYTPHESDRILALFEEAGFYRILRSWYRQENRWRPLYTTFLQDPNLPSSTLFPSLDDLFQVARRKNKGMLPKDLVDVVSNSLPTLIHVNIRGTAALIDKHLPDFHERAIQSFSPDEDRERFAYLHYLLGSPQSFQDADVEPPREGGPSPHITPDLRQLYISLHCLFDPTGVIPALRYLPHDFLDTPAIVETCESHRVYDAAIWLLDREGDSPAALAKAESYEKALSVRIAVTLVSEPLAEQDIWDFVHSLESIARTAVSICLEHSKVDSDTNFPLGDIWFRLLKSQLDSVQRVVSCRPPTLDSATSDMSEVSRQVTSSLRSILQSTFGSLMSTSSTRGISLPRLFKRLVESVQGNQASKGALYAEFRTILTGMLESYRSDGDMLIITKHLVDRDLFENIEEFALQRVRGWAPSQGICFYCGESFINKVQVTTNGGPEYVDESPVIVSRTGAIYHSRCSPPDTPANTLNVH</sequence>
<dbReference type="GO" id="GO:0034058">
    <property type="term" value="P:endosomal vesicle fusion"/>
    <property type="evidence" value="ECO:0007669"/>
    <property type="project" value="TreeGrafter"/>
</dbReference>
<evidence type="ECO:0000256" key="2">
    <source>
        <dbReference type="SAM" id="MobiDB-lite"/>
    </source>
</evidence>
<keyword evidence="6" id="KW-1185">Reference proteome</keyword>
<feature type="compositionally biased region" description="Pro residues" evidence="2">
    <location>
        <begin position="304"/>
        <end position="313"/>
    </location>
</feature>
<dbReference type="InterPro" id="IPR036322">
    <property type="entry name" value="WD40_repeat_dom_sf"/>
</dbReference>
<proteinExistence type="inferred from homology"/>
<dbReference type="PANTHER" id="PTHR12616:SF8">
    <property type="entry name" value="VACUOLAR PROTEIN SORTING-ASSOCIATED PROTEIN 8 HOMOLOG"/>
    <property type="match status" value="1"/>
</dbReference>
<feature type="region of interest" description="Disordered" evidence="2">
    <location>
        <begin position="302"/>
        <end position="321"/>
    </location>
</feature>
<dbReference type="Gene3D" id="2.130.10.10">
    <property type="entry name" value="YVTN repeat-like/Quinoprotein amine dehydrogenase"/>
    <property type="match status" value="1"/>
</dbReference>
<name>A0A8E2DQ82_9APHY</name>
<gene>
    <name evidence="5" type="ORF">OBBRIDRAFT_724115</name>
</gene>
<dbReference type="SUPFAM" id="SSF50978">
    <property type="entry name" value="WD40 repeat-like"/>
    <property type="match status" value="1"/>
</dbReference>
<dbReference type="OrthoDB" id="289913at2759"/>
<comment type="similarity">
    <text evidence="1">Belongs to the VPS8 family.</text>
</comment>
<accession>A0A8E2DQ82</accession>
<evidence type="ECO:0000313" key="5">
    <source>
        <dbReference type="EMBL" id="OCH93775.1"/>
    </source>
</evidence>
<feature type="region of interest" description="Disordered" evidence="2">
    <location>
        <begin position="1"/>
        <end position="26"/>
    </location>
</feature>
<evidence type="ECO:0000256" key="1">
    <source>
        <dbReference type="ARBA" id="ARBA00009422"/>
    </source>
</evidence>
<evidence type="ECO:0000259" key="3">
    <source>
        <dbReference type="Pfam" id="PF12816"/>
    </source>
</evidence>
<dbReference type="Pfam" id="PF25066">
    <property type="entry name" value="TPR_VPS8_2"/>
    <property type="match status" value="1"/>
</dbReference>
<dbReference type="Pfam" id="PF12816">
    <property type="entry name" value="TPR_Vps8"/>
    <property type="match status" value="1"/>
</dbReference>
<dbReference type="InterPro" id="IPR015943">
    <property type="entry name" value="WD40/YVTN_repeat-like_dom_sf"/>
</dbReference>
<dbReference type="InterPro" id="IPR025941">
    <property type="entry name" value="Vps8_central_dom"/>
</dbReference>
<evidence type="ECO:0000259" key="4">
    <source>
        <dbReference type="Pfam" id="PF25066"/>
    </source>
</evidence>
<feature type="domain" description="Vacuolar protein sorting-associated protein 8 central" evidence="3">
    <location>
        <begin position="688"/>
        <end position="901"/>
    </location>
</feature>
<protein>
    <recommendedName>
        <fullName evidence="7">Vacuolar protein sorting-associated protein 8 central domain-containing protein</fullName>
    </recommendedName>
</protein>
<dbReference type="GO" id="GO:0030897">
    <property type="term" value="C:HOPS complex"/>
    <property type="evidence" value="ECO:0007669"/>
    <property type="project" value="TreeGrafter"/>
</dbReference>
<feature type="compositionally biased region" description="Polar residues" evidence="2">
    <location>
        <begin position="16"/>
        <end position="26"/>
    </location>
</feature>
<dbReference type="InterPro" id="IPR045111">
    <property type="entry name" value="Vps41/Vps8"/>
</dbReference>
<evidence type="ECO:0008006" key="7">
    <source>
        <dbReference type="Google" id="ProtNLM"/>
    </source>
</evidence>
<dbReference type="Pfam" id="PF23410">
    <property type="entry name" value="Beta-prop_VPS8"/>
    <property type="match status" value="1"/>
</dbReference>